<accession>A0A0C2CNK9</accession>
<dbReference type="Gene3D" id="1.10.1200.10">
    <property type="entry name" value="ACP-like"/>
    <property type="match status" value="1"/>
</dbReference>
<sequence>MAVTRESLLAFLSKRTRADLTKVDDTAALFSSGVVDSFELASLMVWLEKQTGARINPSDITVDNLDSIARILAYASSR</sequence>
<dbReference type="EMBL" id="JMCC02000118">
    <property type="protein sequence ID" value="KIG12796.1"/>
    <property type="molecule type" value="Genomic_DNA"/>
</dbReference>
<dbReference type="Proteomes" id="UP000031599">
    <property type="component" value="Unassembled WGS sequence"/>
</dbReference>
<comment type="caution">
    <text evidence="2">The sequence shown here is derived from an EMBL/GenBank/DDBJ whole genome shotgun (WGS) entry which is preliminary data.</text>
</comment>
<reference evidence="2 3" key="1">
    <citation type="submission" date="2014-12" db="EMBL/GenBank/DDBJ databases">
        <title>Genome assembly of Enhygromyxa salina DSM 15201.</title>
        <authorList>
            <person name="Sharma G."/>
            <person name="Subramanian S."/>
        </authorList>
    </citation>
    <scope>NUCLEOTIDE SEQUENCE [LARGE SCALE GENOMIC DNA]</scope>
    <source>
        <strain evidence="2 3">DSM 15201</strain>
    </source>
</reference>
<dbReference type="SUPFAM" id="SSF47336">
    <property type="entry name" value="ACP-like"/>
    <property type="match status" value="1"/>
</dbReference>
<evidence type="ECO:0000313" key="3">
    <source>
        <dbReference type="Proteomes" id="UP000031599"/>
    </source>
</evidence>
<dbReference type="InterPro" id="IPR009081">
    <property type="entry name" value="PP-bd_ACP"/>
</dbReference>
<evidence type="ECO:0000259" key="1">
    <source>
        <dbReference type="PROSITE" id="PS50075"/>
    </source>
</evidence>
<name>A0A0C2CNK9_9BACT</name>
<feature type="domain" description="Carrier" evidence="1">
    <location>
        <begin position="2"/>
        <end position="78"/>
    </location>
</feature>
<evidence type="ECO:0000313" key="2">
    <source>
        <dbReference type="EMBL" id="KIG12796.1"/>
    </source>
</evidence>
<gene>
    <name evidence="2" type="ORF">DB30_01004</name>
</gene>
<dbReference type="PROSITE" id="PS50075">
    <property type="entry name" value="CARRIER"/>
    <property type="match status" value="1"/>
</dbReference>
<dbReference type="Pfam" id="PF00550">
    <property type="entry name" value="PP-binding"/>
    <property type="match status" value="1"/>
</dbReference>
<dbReference type="InterPro" id="IPR036736">
    <property type="entry name" value="ACP-like_sf"/>
</dbReference>
<proteinExistence type="predicted"/>
<dbReference type="AlphaFoldDB" id="A0A0C2CNK9"/>
<protein>
    <recommendedName>
        <fullName evidence="1">Carrier domain-containing protein</fullName>
    </recommendedName>
</protein>
<organism evidence="2 3">
    <name type="scientific">Enhygromyxa salina</name>
    <dbReference type="NCBI Taxonomy" id="215803"/>
    <lineage>
        <taxon>Bacteria</taxon>
        <taxon>Pseudomonadati</taxon>
        <taxon>Myxococcota</taxon>
        <taxon>Polyangia</taxon>
        <taxon>Nannocystales</taxon>
        <taxon>Nannocystaceae</taxon>
        <taxon>Enhygromyxa</taxon>
    </lineage>
</organism>